<dbReference type="Pfam" id="PF17180">
    <property type="entry name" value="Zn_ribbon_3CxxC_2"/>
    <property type="match status" value="1"/>
</dbReference>
<dbReference type="EMBL" id="LJIJ01000186">
    <property type="protein sequence ID" value="ODN00785.1"/>
    <property type="molecule type" value="Genomic_DNA"/>
</dbReference>
<dbReference type="OMA" id="ANSWADM"/>
<evidence type="ECO:0000313" key="6">
    <source>
        <dbReference type="Proteomes" id="UP000094527"/>
    </source>
</evidence>
<dbReference type="GO" id="GO:0008270">
    <property type="term" value="F:zinc ion binding"/>
    <property type="evidence" value="ECO:0007669"/>
    <property type="project" value="UniProtKB-KW"/>
</dbReference>
<accession>A0A1D2N6T0</accession>
<dbReference type="OrthoDB" id="10038672at2759"/>
<feature type="domain" description="3CxxC-type" evidence="4">
    <location>
        <begin position="17"/>
        <end position="82"/>
    </location>
</feature>
<evidence type="ECO:0000313" key="5">
    <source>
        <dbReference type="EMBL" id="ODN00785.1"/>
    </source>
</evidence>
<proteinExistence type="predicted"/>
<evidence type="ECO:0000259" key="4">
    <source>
        <dbReference type="SMART" id="SM01328"/>
    </source>
</evidence>
<sequence length="93" mass="10822">MSDETTKKLTPYQGDLRCFGEFQCPMCRREWKSGNSWANMGQECEKCRINVYPYKQSTLKGGGNKDDGPPHPSEMCEKCKKLGYCCRTYSRRY</sequence>
<keyword evidence="2" id="KW-0863">Zinc-finger</keyword>
<evidence type="ECO:0000256" key="1">
    <source>
        <dbReference type="ARBA" id="ARBA00022723"/>
    </source>
</evidence>
<keyword evidence="3" id="KW-0862">Zinc</keyword>
<protein>
    <submittedName>
        <fullName evidence="5">Zinc finger CCHC domain-containing protein 24</fullName>
    </submittedName>
</protein>
<comment type="caution">
    <text evidence="5">The sequence shown here is derived from an EMBL/GenBank/DDBJ whole genome shotgun (WGS) entry which is preliminary data.</text>
</comment>
<dbReference type="InterPro" id="IPR027377">
    <property type="entry name" value="ZAR1/RTP1-5-like_Znf-3CxxC"/>
</dbReference>
<gene>
    <name evidence="5" type="ORF">Ocin01_05879</name>
</gene>
<name>A0A1D2N6T0_ORCCI</name>
<evidence type="ECO:0000256" key="2">
    <source>
        <dbReference type="ARBA" id="ARBA00022771"/>
    </source>
</evidence>
<reference evidence="5 6" key="1">
    <citation type="journal article" date="2016" name="Genome Biol. Evol.">
        <title>Gene Family Evolution Reflects Adaptation to Soil Environmental Stressors in the Genome of the Collembolan Orchesella cincta.</title>
        <authorList>
            <person name="Faddeeva-Vakhrusheva A."/>
            <person name="Derks M.F."/>
            <person name="Anvar S.Y."/>
            <person name="Agamennone V."/>
            <person name="Suring W."/>
            <person name="Smit S."/>
            <person name="van Straalen N.M."/>
            <person name="Roelofs D."/>
        </authorList>
    </citation>
    <scope>NUCLEOTIDE SEQUENCE [LARGE SCALE GENOMIC DNA]</scope>
    <source>
        <tissue evidence="5">Mixed pool</tissue>
    </source>
</reference>
<dbReference type="InterPro" id="IPR033446">
    <property type="entry name" value="ZCCHC24_Znf-3CxxC"/>
</dbReference>
<evidence type="ECO:0000256" key="3">
    <source>
        <dbReference type="ARBA" id="ARBA00022833"/>
    </source>
</evidence>
<keyword evidence="1" id="KW-0479">Metal-binding</keyword>
<dbReference type="Proteomes" id="UP000094527">
    <property type="component" value="Unassembled WGS sequence"/>
</dbReference>
<keyword evidence="6" id="KW-1185">Reference proteome</keyword>
<dbReference type="SMART" id="SM01328">
    <property type="entry name" value="zf-3CxxC"/>
    <property type="match status" value="1"/>
</dbReference>
<dbReference type="AlphaFoldDB" id="A0A1D2N6T0"/>
<organism evidence="5 6">
    <name type="scientific">Orchesella cincta</name>
    <name type="common">Springtail</name>
    <name type="synonym">Podura cincta</name>
    <dbReference type="NCBI Taxonomy" id="48709"/>
    <lineage>
        <taxon>Eukaryota</taxon>
        <taxon>Metazoa</taxon>
        <taxon>Ecdysozoa</taxon>
        <taxon>Arthropoda</taxon>
        <taxon>Hexapoda</taxon>
        <taxon>Collembola</taxon>
        <taxon>Entomobryomorpha</taxon>
        <taxon>Entomobryoidea</taxon>
        <taxon>Orchesellidae</taxon>
        <taxon>Orchesellinae</taxon>
        <taxon>Orchesella</taxon>
    </lineage>
</organism>